<organism evidence="1 2">
    <name type="scientific">Shewanella salipaludis</name>
    <dbReference type="NCBI Taxonomy" id="2723052"/>
    <lineage>
        <taxon>Bacteria</taxon>
        <taxon>Pseudomonadati</taxon>
        <taxon>Pseudomonadota</taxon>
        <taxon>Gammaproteobacteria</taxon>
        <taxon>Alteromonadales</taxon>
        <taxon>Shewanellaceae</taxon>
        <taxon>Shewanella</taxon>
    </lineage>
</organism>
<dbReference type="AlphaFoldDB" id="A0A972JM15"/>
<name>A0A972JM15_9GAMM</name>
<accession>A0A972JM15</accession>
<dbReference type="Pfam" id="PF12088">
    <property type="entry name" value="DUF3565"/>
    <property type="match status" value="1"/>
</dbReference>
<dbReference type="EMBL" id="JAAXYH010000002">
    <property type="protein sequence ID" value="NMH64641.1"/>
    <property type="molecule type" value="Genomic_DNA"/>
</dbReference>
<dbReference type="InterPro" id="IPR021948">
    <property type="entry name" value="DUF3565"/>
</dbReference>
<protein>
    <submittedName>
        <fullName evidence="1">DUF3565 domain-containing protein</fullName>
    </submittedName>
</protein>
<dbReference type="RefSeq" id="WP_169563302.1">
    <property type="nucleotide sequence ID" value="NZ_JAAXYH010000002.1"/>
</dbReference>
<gene>
    <name evidence="1" type="ORF">HC757_05600</name>
</gene>
<reference evidence="1" key="1">
    <citation type="submission" date="2020-04" db="EMBL/GenBank/DDBJ databases">
        <title>Description of Shewanella salipaludis sp. nov., isolated from a salt marsh.</title>
        <authorList>
            <person name="Park S."/>
            <person name="Yoon J.-H."/>
        </authorList>
    </citation>
    <scope>NUCLEOTIDE SEQUENCE</scope>
    <source>
        <strain evidence="1">SHSM-M6</strain>
    </source>
</reference>
<evidence type="ECO:0000313" key="2">
    <source>
        <dbReference type="Proteomes" id="UP000737113"/>
    </source>
</evidence>
<evidence type="ECO:0000313" key="1">
    <source>
        <dbReference type="EMBL" id="NMH64641.1"/>
    </source>
</evidence>
<dbReference type="Proteomes" id="UP000737113">
    <property type="component" value="Unassembled WGS sequence"/>
</dbReference>
<keyword evidence="2" id="KW-1185">Reference proteome</keyword>
<sequence>MQQAICGYHRDEEHHWVAELRCGHFQHVRHQPPWINRPWVVTAAGRTRMLGYQLECKKCELGADKDSL</sequence>
<comment type="caution">
    <text evidence="1">The sequence shown here is derived from an EMBL/GenBank/DDBJ whole genome shotgun (WGS) entry which is preliminary data.</text>
</comment>
<proteinExistence type="predicted"/>